<dbReference type="PANTHER" id="PTHR37815:SF3">
    <property type="entry name" value="UPF0397 PROTEIN SPR0429"/>
    <property type="match status" value="1"/>
</dbReference>
<dbReference type="RefSeq" id="WP_249309358.1">
    <property type="nucleotide sequence ID" value="NZ_JACRSZ010000014.1"/>
</dbReference>
<keyword evidence="2 3" id="KW-1133">Transmembrane helix</keyword>
<dbReference type="EMBL" id="JACRSZ010000014">
    <property type="protein sequence ID" value="MBC8573933.1"/>
    <property type="molecule type" value="Genomic_DNA"/>
</dbReference>
<evidence type="ECO:0000256" key="1">
    <source>
        <dbReference type="ARBA" id="ARBA00022692"/>
    </source>
</evidence>
<dbReference type="Pfam" id="PF07155">
    <property type="entry name" value="ECF-ribofla_trS"/>
    <property type="match status" value="1"/>
</dbReference>
<sequence length="174" mass="18202">MKKNTAKNVTVNALSIALVCIATMAIQIPIPLGYMHLGNTCILLVAALFGPVTGLLAGGIGSALADMLTGYAQWIIPTLIIKSIMGFAIGAIAYKKGNNLHMVSVRTFLGSVAGIVIMIFGYFAAGAIMNGSIYTGWTQVPGLTLEGVIGMVIFYAIGLVLEKANVVKVLNLEN</sequence>
<evidence type="ECO:0000313" key="4">
    <source>
        <dbReference type="EMBL" id="MBC8573933.1"/>
    </source>
</evidence>
<dbReference type="PANTHER" id="PTHR37815">
    <property type="entry name" value="UPF0397 PROTEIN BC_2624-RELATED"/>
    <property type="match status" value="1"/>
</dbReference>
<accession>A0ABR7NC08</accession>
<dbReference type="Gene3D" id="1.10.1760.20">
    <property type="match status" value="1"/>
</dbReference>
<proteinExistence type="predicted"/>
<organism evidence="4 5">
    <name type="scientific">Jingyaoa shaoxingensis</name>
    <dbReference type="NCBI Taxonomy" id="2763671"/>
    <lineage>
        <taxon>Bacteria</taxon>
        <taxon>Bacillati</taxon>
        <taxon>Bacillota</taxon>
        <taxon>Clostridia</taxon>
        <taxon>Lachnospirales</taxon>
        <taxon>Lachnospiraceae</taxon>
        <taxon>Jingyaoa</taxon>
    </lineage>
</organism>
<reference evidence="4 5" key="1">
    <citation type="submission" date="2020-08" db="EMBL/GenBank/DDBJ databases">
        <title>Genome public.</title>
        <authorList>
            <person name="Liu C."/>
            <person name="Sun Q."/>
        </authorList>
    </citation>
    <scope>NUCLEOTIDE SEQUENCE [LARGE SCALE GENOMIC DNA]</scope>
    <source>
        <strain evidence="4 5">NSJ-46</strain>
    </source>
</reference>
<evidence type="ECO:0000313" key="5">
    <source>
        <dbReference type="Proteomes" id="UP000657421"/>
    </source>
</evidence>
<evidence type="ECO:0000256" key="2">
    <source>
        <dbReference type="ARBA" id="ARBA00022989"/>
    </source>
</evidence>
<keyword evidence="3" id="KW-0472">Membrane</keyword>
<comment type="caution">
    <text evidence="4">The sequence shown here is derived from an EMBL/GenBank/DDBJ whole genome shotgun (WGS) entry which is preliminary data.</text>
</comment>
<keyword evidence="5" id="KW-1185">Reference proteome</keyword>
<evidence type="ECO:0000256" key="3">
    <source>
        <dbReference type="SAM" id="Phobius"/>
    </source>
</evidence>
<feature type="transmembrane region" description="Helical" evidence="3">
    <location>
        <begin position="71"/>
        <end position="94"/>
    </location>
</feature>
<dbReference type="InterPro" id="IPR009825">
    <property type="entry name" value="ECF_substrate-spec-like"/>
</dbReference>
<feature type="transmembrane region" description="Helical" evidence="3">
    <location>
        <begin position="140"/>
        <end position="161"/>
    </location>
</feature>
<keyword evidence="1 3" id="KW-0812">Transmembrane</keyword>
<gene>
    <name evidence="4" type="ORF">H8716_12680</name>
</gene>
<dbReference type="Proteomes" id="UP000657421">
    <property type="component" value="Unassembled WGS sequence"/>
</dbReference>
<name>A0ABR7NC08_9FIRM</name>
<feature type="transmembrane region" description="Helical" evidence="3">
    <location>
        <begin position="106"/>
        <end position="128"/>
    </location>
</feature>
<protein>
    <submittedName>
        <fullName evidence="4">ECF transporter S component</fullName>
    </submittedName>
</protein>
<feature type="transmembrane region" description="Helical" evidence="3">
    <location>
        <begin position="12"/>
        <end position="34"/>
    </location>
</feature>
<feature type="transmembrane region" description="Helical" evidence="3">
    <location>
        <begin position="41"/>
        <end position="65"/>
    </location>
</feature>